<protein>
    <submittedName>
        <fullName evidence="1">Uncharacterized protein</fullName>
    </submittedName>
</protein>
<accession>A0A8K1GRX3</accession>
<keyword evidence="2" id="KW-1185">Reference proteome</keyword>
<proteinExistence type="predicted"/>
<comment type="caution">
    <text evidence="1">The sequence shown here is derived from an EMBL/GenBank/DDBJ whole genome shotgun (WGS) entry which is preliminary data.</text>
</comment>
<evidence type="ECO:0000313" key="2">
    <source>
        <dbReference type="Proteomes" id="UP000796761"/>
    </source>
</evidence>
<dbReference type="EMBL" id="SWJQ01000069">
    <property type="protein sequence ID" value="TRZ23622.1"/>
    <property type="molecule type" value="Genomic_DNA"/>
</dbReference>
<name>A0A8K1GRX3_9PASS</name>
<reference evidence="1" key="1">
    <citation type="submission" date="2019-04" db="EMBL/GenBank/DDBJ databases">
        <title>Genome assembly of Zosterops borbonicus 15179.</title>
        <authorList>
            <person name="Leroy T."/>
            <person name="Anselmetti Y."/>
            <person name="Tilak M.-K."/>
            <person name="Nabholz B."/>
        </authorList>
    </citation>
    <scope>NUCLEOTIDE SEQUENCE</scope>
    <source>
        <strain evidence="1">HGM_15179</strain>
        <tissue evidence="1">Muscle</tissue>
    </source>
</reference>
<dbReference type="AlphaFoldDB" id="A0A8K1GRX3"/>
<sequence>MRIWKRIDLPIDYSFKKSRYTGGHRESHGKSGDEFHPSSWYECDQVLGESREGQQKVWLIIVPQHRGKSSVRKGVEKANLHLTRTSCQGVVESEKVPMSLLFLQAEHPQIPQPFLIKPVLQFHSLLTWDMLQDLHVFLVMQGTKLDTEFEVQPEANIQRELVMNNTTAQTSYPAEGMVQRATALDTAEAAQRCQVSFRLVSQRVAQLSSCASQYTSSIPAADEELEVSLDVLVHDTPYRVLEVKKEQEASR</sequence>
<organism evidence="1 2">
    <name type="scientific">Zosterops borbonicus</name>
    <dbReference type="NCBI Taxonomy" id="364589"/>
    <lineage>
        <taxon>Eukaryota</taxon>
        <taxon>Metazoa</taxon>
        <taxon>Chordata</taxon>
        <taxon>Craniata</taxon>
        <taxon>Vertebrata</taxon>
        <taxon>Euteleostomi</taxon>
        <taxon>Archelosauria</taxon>
        <taxon>Archosauria</taxon>
        <taxon>Dinosauria</taxon>
        <taxon>Saurischia</taxon>
        <taxon>Theropoda</taxon>
        <taxon>Coelurosauria</taxon>
        <taxon>Aves</taxon>
        <taxon>Neognathae</taxon>
        <taxon>Neoaves</taxon>
        <taxon>Telluraves</taxon>
        <taxon>Australaves</taxon>
        <taxon>Passeriformes</taxon>
        <taxon>Sylvioidea</taxon>
        <taxon>Zosteropidae</taxon>
        <taxon>Zosterops</taxon>
    </lineage>
</organism>
<gene>
    <name evidence="1" type="ORF">HGM15179_003519</name>
</gene>
<dbReference type="Proteomes" id="UP000796761">
    <property type="component" value="Unassembled WGS sequence"/>
</dbReference>
<evidence type="ECO:0000313" key="1">
    <source>
        <dbReference type="EMBL" id="TRZ23622.1"/>
    </source>
</evidence>